<dbReference type="EMBL" id="JAFNEN010000082">
    <property type="protein sequence ID" value="KAG8195640.1"/>
    <property type="molecule type" value="Genomic_DNA"/>
</dbReference>
<evidence type="ECO:0000313" key="1">
    <source>
        <dbReference type="EMBL" id="KAG8195640.1"/>
    </source>
</evidence>
<dbReference type="Proteomes" id="UP000827092">
    <property type="component" value="Unassembled WGS sequence"/>
</dbReference>
<dbReference type="AlphaFoldDB" id="A0AAV6VG48"/>
<accession>A0AAV6VG48</accession>
<gene>
    <name evidence="1" type="ORF">JTE90_004976</name>
</gene>
<keyword evidence="2" id="KW-1185">Reference proteome</keyword>
<sequence>MHKSLDTRLKSFNNNIILAAKKTIPRGKRKKAWIPYWNDAEIGSLITERDSMNELLKTKSTEENRKRLSELTKKVEDKIAECRRRKWEEFCSNLNPKEDAKHWKIVKTLNRGLNDVKNQTSNIIRASSEIADTNKKSANMFANHYSESSRFTYNREDKKLNKFIRKTLLHVRTFKTNDNFSTPITKQELERAINNIPAHKSPGKDLIFGEMGDGIDSGLHLLGKEKVKSANEKKEKSRIEERIYIAAIGGVSEAVSEYSSLIYNSSMHQGQL</sequence>
<organism evidence="1 2">
    <name type="scientific">Oedothorax gibbosus</name>
    <dbReference type="NCBI Taxonomy" id="931172"/>
    <lineage>
        <taxon>Eukaryota</taxon>
        <taxon>Metazoa</taxon>
        <taxon>Ecdysozoa</taxon>
        <taxon>Arthropoda</taxon>
        <taxon>Chelicerata</taxon>
        <taxon>Arachnida</taxon>
        <taxon>Araneae</taxon>
        <taxon>Araneomorphae</taxon>
        <taxon>Entelegynae</taxon>
        <taxon>Araneoidea</taxon>
        <taxon>Linyphiidae</taxon>
        <taxon>Erigoninae</taxon>
        <taxon>Oedothorax</taxon>
    </lineage>
</organism>
<evidence type="ECO:0000313" key="2">
    <source>
        <dbReference type="Proteomes" id="UP000827092"/>
    </source>
</evidence>
<comment type="caution">
    <text evidence="1">The sequence shown here is derived from an EMBL/GenBank/DDBJ whole genome shotgun (WGS) entry which is preliminary data.</text>
</comment>
<reference evidence="1 2" key="1">
    <citation type="journal article" date="2022" name="Nat. Ecol. Evol.">
        <title>A masculinizing supergene underlies an exaggerated male reproductive morph in a spider.</title>
        <authorList>
            <person name="Hendrickx F."/>
            <person name="De Corte Z."/>
            <person name="Sonet G."/>
            <person name="Van Belleghem S.M."/>
            <person name="Kostlbacher S."/>
            <person name="Vangestel C."/>
        </authorList>
    </citation>
    <scope>NUCLEOTIDE SEQUENCE [LARGE SCALE GENOMIC DNA]</scope>
    <source>
        <strain evidence="1">W744_W776</strain>
    </source>
</reference>
<protein>
    <submittedName>
        <fullName evidence="1">Uncharacterized protein</fullName>
    </submittedName>
</protein>
<name>A0AAV6VG48_9ARAC</name>
<proteinExistence type="predicted"/>